<protein>
    <submittedName>
        <fullName evidence="2">Methyltransferase domain-containing protein</fullName>
    </submittedName>
</protein>
<accession>A0A2N9YJS8</accession>
<evidence type="ECO:0000313" key="3">
    <source>
        <dbReference type="Proteomes" id="UP000234271"/>
    </source>
</evidence>
<dbReference type="STRING" id="288004.AL038_08550"/>
<dbReference type="SUPFAM" id="SSF53335">
    <property type="entry name" value="S-adenosyl-L-methionine-dependent methyltransferases"/>
    <property type="match status" value="1"/>
</dbReference>
<evidence type="ECO:0000313" key="2">
    <source>
        <dbReference type="EMBL" id="AUI70665.2"/>
    </source>
</evidence>
<dbReference type="OrthoDB" id="6191410at2"/>
<dbReference type="InterPro" id="IPR013216">
    <property type="entry name" value="Methyltransf_11"/>
</dbReference>
<name>A0A2N9YJS8_9GAMM</name>
<sequence length="256" mass="29512">MSQRSLQLNRWFETAIGQRLFNIETNSLARILPYLFGYHLVQIGGMGQGRLIESSRIRHRCVLSRYADSLQSVRSRVCGTMETLPFAADSIDVAVLPHILEFEDNPHAILREVERILIPEGHVIIVGFNPLSLWGIWRWSFANRKSAPWCGRFIGLLRIKDWLALLGFELVEQQTLFYALPFYHERLMPRSPLFENIGKRMAGRFGAVYIVVAKKRVATLTPLRKPTWATRRKSLVASNVIPSRYAKDPQKQTEHE</sequence>
<dbReference type="KEGG" id="blep:AL038_08550"/>
<feature type="domain" description="Methyltransferase type 11" evidence="1">
    <location>
        <begin position="76"/>
        <end position="125"/>
    </location>
</feature>
<proteinExistence type="predicted"/>
<dbReference type="GO" id="GO:0032259">
    <property type="term" value="P:methylation"/>
    <property type="evidence" value="ECO:0007669"/>
    <property type="project" value="UniProtKB-KW"/>
</dbReference>
<dbReference type="GO" id="GO:0008757">
    <property type="term" value="F:S-adenosylmethionine-dependent methyltransferase activity"/>
    <property type="evidence" value="ECO:0007669"/>
    <property type="project" value="InterPro"/>
</dbReference>
<dbReference type="Pfam" id="PF08241">
    <property type="entry name" value="Methyltransf_11"/>
    <property type="match status" value="1"/>
</dbReference>
<dbReference type="AlphaFoldDB" id="A0A2N9YJS8"/>
<dbReference type="EMBL" id="CP018889">
    <property type="protein sequence ID" value="AUI70665.2"/>
    <property type="molecule type" value="Genomic_DNA"/>
</dbReference>
<dbReference type="Gene3D" id="3.40.50.150">
    <property type="entry name" value="Vaccinia Virus protein VP39"/>
    <property type="match status" value="1"/>
</dbReference>
<keyword evidence="2" id="KW-0489">Methyltransferase</keyword>
<gene>
    <name evidence="2" type="ORF">BLE401_15760</name>
</gene>
<organism evidence="2 3">
    <name type="scientific">Beggiatoa leptomitoformis</name>
    <dbReference type="NCBI Taxonomy" id="288004"/>
    <lineage>
        <taxon>Bacteria</taxon>
        <taxon>Pseudomonadati</taxon>
        <taxon>Pseudomonadota</taxon>
        <taxon>Gammaproteobacteria</taxon>
        <taxon>Thiotrichales</taxon>
        <taxon>Thiotrichaceae</taxon>
        <taxon>Beggiatoa</taxon>
    </lineage>
</organism>
<reference evidence="3" key="1">
    <citation type="submission" date="2016-12" db="EMBL/GenBank/DDBJ databases">
        <title>Complete Genome Sequence of Beggiatoa leptomitiformis D-401.</title>
        <authorList>
            <person name="Fomenkov A."/>
            <person name="Vincze T."/>
            <person name="Grabovich M."/>
            <person name="Anton B.P."/>
            <person name="Dubinina G."/>
            <person name="Orlova M."/>
            <person name="Belousova E."/>
            <person name="Roberts R.J."/>
        </authorList>
    </citation>
    <scope>NUCLEOTIDE SEQUENCE [LARGE SCALE GENOMIC DNA]</scope>
    <source>
        <strain evidence="3">D-401</strain>
    </source>
</reference>
<dbReference type="InterPro" id="IPR029063">
    <property type="entry name" value="SAM-dependent_MTases_sf"/>
</dbReference>
<dbReference type="RefSeq" id="WP_062151784.1">
    <property type="nucleotide sequence ID" value="NZ_CP012373.2"/>
</dbReference>
<keyword evidence="2" id="KW-0808">Transferase</keyword>
<keyword evidence="3" id="KW-1185">Reference proteome</keyword>
<dbReference type="Proteomes" id="UP000234271">
    <property type="component" value="Chromosome"/>
</dbReference>
<evidence type="ECO:0000259" key="1">
    <source>
        <dbReference type="Pfam" id="PF08241"/>
    </source>
</evidence>